<dbReference type="GO" id="GO:0006270">
    <property type="term" value="P:DNA replication initiation"/>
    <property type="evidence" value="ECO:0007669"/>
    <property type="project" value="TreeGrafter"/>
</dbReference>
<feature type="domain" description="Primosomal protein N' 3' DNA-binding" evidence="4">
    <location>
        <begin position="8"/>
        <end position="109"/>
    </location>
</feature>
<keyword evidence="6" id="KW-1185">Reference proteome</keyword>
<dbReference type="GO" id="GO:0005524">
    <property type="term" value="F:ATP binding"/>
    <property type="evidence" value="ECO:0007669"/>
    <property type="project" value="UniProtKB-KW"/>
</dbReference>
<dbReference type="PANTHER" id="PTHR30580">
    <property type="entry name" value="PRIMOSOMAL PROTEIN N"/>
    <property type="match status" value="1"/>
</dbReference>
<dbReference type="InterPro" id="IPR041222">
    <property type="entry name" value="PriA_3primeBD"/>
</dbReference>
<dbReference type="GO" id="GO:0006302">
    <property type="term" value="P:double-strand break repair"/>
    <property type="evidence" value="ECO:0007669"/>
    <property type="project" value="TreeGrafter"/>
</dbReference>
<accession>A0A3L7ABK1</accession>
<dbReference type="InterPro" id="IPR042115">
    <property type="entry name" value="PriA_3primeBD_sf"/>
</dbReference>
<dbReference type="GO" id="GO:0043138">
    <property type="term" value="F:3'-5' DNA helicase activity"/>
    <property type="evidence" value="ECO:0007669"/>
    <property type="project" value="TreeGrafter"/>
</dbReference>
<dbReference type="RefSeq" id="WP_121647851.1">
    <property type="nucleotide sequence ID" value="NZ_RCUX01000003.1"/>
</dbReference>
<name>A0A3L7ABK1_9MICO</name>
<evidence type="ECO:0000313" key="6">
    <source>
        <dbReference type="Proteomes" id="UP000272503"/>
    </source>
</evidence>
<evidence type="ECO:0000256" key="2">
    <source>
        <dbReference type="ARBA" id="ARBA00022840"/>
    </source>
</evidence>
<keyword evidence="2" id="KW-0067">ATP-binding</keyword>
<evidence type="ECO:0000259" key="4">
    <source>
        <dbReference type="Pfam" id="PF17764"/>
    </source>
</evidence>
<sequence length="667" mass="71017">MTSASIARVLIDSPLPQLDHPFDFRIPPELAGVALPGVRVVVPWRSLKNGAAGYIVEVTSDAEFSGKLSDLGEVVSPARVLTPEVWALARRAADRAAGSANGILRLAIPGRQVRVERAWIAEHEERGADVAPETPQVSAVPITGYPDTLAAALAAHERIALDALPGVLPGPQEAPVGRWAITLAEAALDRYAAGESAILVVPDYRDLDQLLLALEDRVPIVDILRMDAKQPNPDRYRAFLAALEPRPRIIIGNRSAVYAPAHNLGLIALWNDGDPLHAEPLAPYVHARDAALIRQEQSGAALVFASHSRSVETQRLVEMGFVRPLDPQPRQRPKIIVTEQQDQGEGPAAAVRIPSAAWRTIAESVKEGPVLVQVARPGYAPMLSCKRCGDAARCTACHGPLGIPARGAAPACTLCGHLAAGWVCATCEGTEFRLVTRGTGRTAEELGRAFPATTVIVADGEKTVLTVPDRPALIVATRGAEPIAHGGYRAVLLLDGDRMLAAESLSIASDCLRWWSHAAALAAPGATVLLVGVGGELARAFATWNQAEFASAELIDRKALRFPPAVRLATITGQDDAIRDVLTSLQGLPPGDILGPVPVIQEETGRPSGESRAVVRFDFAAGTRVATELRAAVIEYATKRRAPRAGARPARPAPTLKVRFDDPEIRL</sequence>
<dbReference type="Proteomes" id="UP000272503">
    <property type="component" value="Unassembled WGS sequence"/>
</dbReference>
<dbReference type="InterPro" id="IPR027417">
    <property type="entry name" value="P-loop_NTPase"/>
</dbReference>
<gene>
    <name evidence="5" type="ORF">D9V32_05305</name>
</gene>
<dbReference type="PANTHER" id="PTHR30580:SF0">
    <property type="entry name" value="PRIMOSOMAL PROTEIN N"/>
    <property type="match status" value="1"/>
</dbReference>
<dbReference type="EMBL" id="RCUX01000003">
    <property type="protein sequence ID" value="RLP77041.1"/>
    <property type="molecule type" value="Genomic_DNA"/>
</dbReference>
<protein>
    <submittedName>
        <fullName evidence="5">Primosomal protein N</fullName>
    </submittedName>
</protein>
<evidence type="ECO:0000256" key="1">
    <source>
        <dbReference type="ARBA" id="ARBA00022741"/>
    </source>
</evidence>
<dbReference type="GO" id="GO:0006310">
    <property type="term" value="P:DNA recombination"/>
    <property type="evidence" value="ECO:0007669"/>
    <property type="project" value="TreeGrafter"/>
</dbReference>
<dbReference type="AlphaFoldDB" id="A0A3L7ABK1"/>
<reference evidence="5 6" key="1">
    <citation type="submission" date="2018-10" db="EMBL/GenBank/DDBJ databases">
        <authorList>
            <person name="Li J."/>
        </authorList>
    </citation>
    <scope>NUCLEOTIDE SEQUENCE [LARGE SCALE GENOMIC DNA]</scope>
    <source>
        <strain evidence="5 6">IF 016277</strain>
    </source>
</reference>
<dbReference type="Gene3D" id="3.40.1440.60">
    <property type="entry name" value="PriA, 3(prime) DNA-binding domain"/>
    <property type="match status" value="1"/>
</dbReference>
<keyword evidence="3" id="KW-0238">DNA-binding</keyword>
<dbReference type="Gene3D" id="3.40.50.300">
    <property type="entry name" value="P-loop containing nucleotide triphosphate hydrolases"/>
    <property type="match status" value="1"/>
</dbReference>
<evidence type="ECO:0000313" key="5">
    <source>
        <dbReference type="EMBL" id="RLP77041.1"/>
    </source>
</evidence>
<evidence type="ECO:0000256" key="3">
    <source>
        <dbReference type="ARBA" id="ARBA00023125"/>
    </source>
</evidence>
<dbReference type="Pfam" id="PF17764">
    <property type="entry name" value="PriA_3primeBD"/>
    <property type="match status" value="1"/>
</dbReference>
<proteinExistence type="predicted"/>
<keyword evidence="1" id="KW-0547">Nucleotide-binding</keyword>
<dbReference type="OrthoDB" id="3177118at2"/>
<comment type="caution">
    <text evidence="5">The sequence shown here is derived from an EMBL/GenBank/DDBJ whole genome shotgun (WGS) entry which is preliminary data.</text>
</comment>
<dbReference type="GO" id="GO:0003677">
    <property type="term" value="F:DNA binding"/>
    <property type="evidence" value="ECO:0007669"/>
    <property type="project" value="UniProtKB-KW"/>
</dbReference>
<organism evidence="5 6">
    <name type="scientific">Mycetocola tolaasinivorans</name>
    <dbReference type="NCBI Taxonomy" id="76635"/>
    <lineage>
        <taxon>Bacteria</taxon>
        <taxon>Bacillati</taxon>
        <taxon>Actinomycetota</taxon>
        <taxon>Actinomycetes</taxon>
        <taxon>Micrococcales</taxon>
        <taxon>Microbacteriaceae</taxon>
        <taxon>Mycetocola</taxon>
    </lineage>
</organism>